<evidence type="ECO:0000313" key="1">
    <source>
        <dbReference type="EMBL" id="GAA2204173.1"/>
    </source>
</evidence>
<dbReference type="Proteomes" id="UP001501391">
    <property type="component" value="Unassembled WGS sequence"/>
</dbReference>
<evidence type="ECO:0000313" key="2">
    <source>
        <dbReference type="Proteomes" id="UP001501391"/>
    </source>
</evidence>
<organism evidence="1 2">
    <name type="scientific">Streptomyces bangladeshensis</name>
    <dbReference type="NCBI Taxonomy" id="295352"/>
    <lineage>
        <taxon>Bacteria</taxon>
        <taxon>Bacillati</taxon>
        <taxon>Actinomycetota</taxon>
        <taxon>Actinomycetes</taxon>
        <taxon>Kitasatosporales</taxon>
        <taxon>Streptomycetaceae</taxon>
        <taxon>Streptomyces</taxon>
    </lineage>
</organism>
<keyword evidence="2" id="KW-1185">Reference proteome</keyword>
<name>A0ABN3C5A7_9ACTN</name>
<sequence length="148" mass="16007">MGRPLCAAPERTTEGAEPVGKNLLILLSEEGAEPERVAELTGYLREELLDLDVDDVTAMRAAEVPSGARAVDAAEIGTLLVALGSSVTALDQVVTVVRSWLNRCRDTRPSLRLELDDDVLEVSEATDEQIADAFRIFVRRHAPAGDQP</sequence>
<reference evidence="1 2" key="1">
    <citation type="journal article" date="2019" name="Int. J. Syst. Evol. Microbiol.">
        <title>The Global Catalogue of Microorganisms (GCM) 10K type strain sequencing project: providing services to taxonomists for standard genome sequencing and annotation.</title>
        <authorList>
            <consortium name="The Broad Institute Genomics Platform"/>
            <consortium name="The Broad Institute Genome Sequencing Center for Infectious Disease"/>
            <person name="Wu L."/>
            <person name="Ma J."/>
        </authorList>
    </citation>
    <scope>NUCLEOTIDE SEQUENCE [LARGE SCALE GENOMIC DNA]</scope>
    <source>
        <strain evidence="1 2">JCM 14924</strain>
    </source>
</reference>
<gene>
    <name evidence="1" type="ORF">GCM10009787_70400</name>
</gene>
<comment type="caution">
    <text evidence="1">The sequence shown here is derived from an EMBL/GenBank/DDBJ whole genome shotgun (WGS) entry which is preliminary data.</text>
</comment>
<accession>A0ABN3C5A7</accession>
<dbReference type="EMBL" id="BAAAOQ010000032">
    <property type="protein sequence ID" value="GAA2204173.1"/>
    <property type="molecule type" value="Genomic_DNA"/>
</dbReference>
<protein>
    <submittedName>
        <fullName evidence="1">Uncharacterized protein</fullName>
    </submittedName>
</protein>
<proteinExistence type="predicted"/>